<organism evidence="2 3">
    <name type="scientific">Aulographum hederae CBS 113979</name>
    <dbReference type="NCBI Taxonomy" id="1176131"/>
    <lineage>
        <taxon>Eukaryota</taxon>
        <taxon>Fungi</taxon>
        <taxon>Dikarya</taxon>
        <taxon>Ascomycota</taxon>
        <taxon>Pezizomycotina</taxon>
        <taxon>Dothideomycetes</taxon>
        <taxon>Pleosporomycetidae</taxon>
        <taxon>Aulographales</taxon>
        <taxon>Aulographaceae</taxon>
    </lineage>
</organism>
<dbReference type="AlphaFoldDB" id="A0A6G1GKY6"/>
<dbReference type="Proteomes" id="UP000800041">
    <property type="component" value="Unassembled WGS sequence"/>
</dbReference>
<sequence>MLLFLLEEKLRKRTQGSGPKPGYPRHEFLAAMEQERQRKEALGWRKTEPEEESASQSPEITPEYSSREEVQAAIAQEQAEDTTENPSQSEKTKPAPTIKVEKNDDE</sequence>
<protein>
    <submittedName>
        <fullName evidence="2">Uncharacterized protein</fullName>
    </submittedName>
</protein>
<evidence type="ECO:0000313" key="3">
    <source>
        <dbReference type="Proteomes" id="UP000800041"/>
    </source>
</evidence>
<dbReference type="EMBL" id="ML977197">
    <property type="protein sequence ID" value="KAF1981581.1"/>
    <property type="molecule type" value="Genomic_DNA"/>
</dbReference>
<keyword evidence="3" id="KW-1185">Reference proteome</keyword>
<feature type="region of interest" description="Disordered" evidence="1">
    <location>
        <begin position="8"/>
        <end position="106"/>
    </location>
</feature>
<feature type="compositionally biased region" description="Basic and acidic residues" evidence="1">
    <location>
        <begin position="24"/>
        <end position="48"/>
    </location>
</feature>
<evidence type="ECO:0000256" key="1">
    <source>
        <dbReference type="SAM" id="MobiDB-lite"/>
    </source>
</evidence>
<accession>A0A6G1GKY6</accession>
<reference evidence="2" key="1">
    <citation type="journal article" date="2020" name="Stud. Mycol.">
        <title>101 Dothideomycetes genomes: a test case for predicting lifestyles and emergence of pathogens.</title>
        <authorList>
            <person name="Haridas S."/>
            <person name="Albert R."/>
            <person name="Binder M."/>
            <person name="Bloem J."/>
            <person name="Labutti K."/>
            <person name="Salamov A."/>
            <person name="Andreopoulos B."/>
            <person name="Baker S."/>
            <person name="Barry K."/>
            <person name="Bills G."/>
            <person name="Bluhm B."/>
            <person name="Cannon C."/>
            <person name="Castanera R."/>
            <person name="Culley D."/>
            <person name="Daum C."/>
            <person name="Ezra D."/>
            <person name="Gonzalez J."/>
            <person name="Henrissat B."/>
            <person name="Kuo A."/>
            <person name="Liang C."/>
            <person name="Lipzen A."/>
            <person name="Lutzoni F."/>
            <person name="Magnuson J."/>
            <person name="Mondo S."/>
            <person name="Nolan M."/>
            <person name="Ohm R."/>
            <person name="Pangilinan J."/>
            <person name="Park H.-J."/>
            <person name="Ramirez L."/>
            <person name="Alfaro M."/>
            <person name="Sun H."/>
            <person name="Tritt A."/>
            <person name="Yoshinaga Y."/>
            <person name="Zwiers L.-H."/>
            <person name="Turgeon B."/>
            <person name="Goodwin S."/>
            <person name="Spatafora J."/>
            <person name="Crous P."/>
            <person name="Grigoriev I."/>
        </authorList>
    </citation>
    <scope>NUCLEOTIDE SEQUENCE</scope>
    <source>
        <strain evidence="2">CBS 113979</strain>
    </source>
</reference>
<proteinExistence type="predicted"/>
<name>A0A6G1GKY6_9PEZI</name>
<evidence type="ECO:0000313" key="2">
    <source>
        <dbReference type="EMBL" id="KAF1981581.1"/>
    </source>
</evidence>
<gene>
    <name evidence="2" type="ORF">K402DRAFT_467474</name>
</gene>